<sequence>MVYILVQNSGRVEAWKVAIQDDPDTNQDTGGVGKEAWTGTATCLVHAGCITSVVPFATADGGAERIMITRSDFDAAWVVETVDVVSPDTSVHLVDELRLIPSGPGLQASHHTITYPVGVVAEGRGYHVQAFVHTPLEPKDTSQPCRRRRKYPVMVLIHSGPNDAHREAWSVTWNPLLWTSRGFVVIAPNISGSVGFGLPFAHSIFQQWGGRPYDDIVALLDWLALNKDGVVEDCQIDTDKVLCSGYSYGGYLVNWIAGQQSRSQGQTNNNSIKFRALTVHGGVFSPRGLLGSDLPLAFAYDFGGFPWEGEEGEGKDDDKINSWTRWDPARFARNWRTMIKSTAGHDGIPPALRETGGRPCCLLTAARTFASP</sequence>
<dbReference type="GeneID" id="87949540"/>
<keyword evidence="7" id="KW-1185">Reference proteome</keyword>
<name>A0AAX4IY79_9PEZI</name>
<evidence type="ECO:0000313" key="6">
    <source>
        <dbReference type="EMBL" id="WQF88026.1"/>
    </source>
</evidence>
<dbReference type="KEGG" id="cdet:87949540"/>
<dbReference type="Gene3D" id="3.40.50.1820">
    <property type="entry name" value="alpha/beta hydrolase"/>
    <property type="match status" value="1"/>
</dbReference>
<evidence type="ECO:0000256" key="3">
    <source>
        <dbReference type="ARBA" id="ARBA00022801"/>
    </source>
</evidence>
<dbReference type="PANTHER" id="PTHR42776">
    <property type="entry name" value="SERINE PEPTIDASE S9 FAMILY MEMBER"/>
    <property type="match status" value="1"/>
</dbReference>
<dbReference type="InterPro" id="IPR029058">
    <property type="entry name" value="AB_hydrolase_fold"/>
</dbReference>
<dbReference type="Pfam" id="PF00326">
    <property type="entry name" value="Peptidase_S9"/>
    <property type="match status" value="1"/>
</dbReference>
<dbReference type="InterPro" id="IPR001375">
    <property type="entry name" value="Peptidase_S9_cat"/>
</dbReference>
<organism evidence="6 7">
    <name type="scientific">Colletotrichum destructivum</name>
    <dbReference type="NCBI Taxonomy" id="34406"/>
    <lineage>
        <taxon>Eukaryota</taxon>
        <taxon>Fungi</taxon>
        <taxon>Dikarya</taxon>
        <taxon>Ascomycota</taxon>
        <taxon>Pezizomycotina</taxon>
        <taxon>Sordariomycetes</taxon>
        <taxon>Hypocreomycetidae</taxon>
        <taxon>Glomerellales</taxon>
        <taxon>Glomerellaceae</taxon>
        <taxon>Colletotrichum</taxon>
        <taxon>Colletotrichum destructivum species complex</taxon>
    </lineage>
</organism>
<evidence type="ECO:0000259" key="5">
    <source>
        <dbReference type="Pfam" id="PF00326"/>
    </source>
</evidence>
<evidence type="ECO:0000256" key="2">
    <source>
        <dbReference type="ARBA" id="ARBA00022729"/>
    </source>
</evidence>
<keyword evidence="3 6" id="KW-0378">Hydrolase</keyword>
<dbReference type="Proteomes" id="UP001322277">
    <property type="component" value="Chromosome 8"/>
</dbReference>
<proteinExistence type="inferred from homology"/>
<dbReference type="GO" id="GO:0004252">
    <property type="term" value="F:serine-type endopeptidase activity"/>
    <property type="evidence" value="ECO:0007669"/>
    <property type="project" value="TreeGrafter"/>
</dbReference>
<evidence type="ECO:0000313" key="7">
    <source>
        <dbReference type="Proteomes" id="UP001322277"/>
    </source>
</evidence>
<protein>
    <recommendedName>
        <fullName evidence="4">Dipeptidyl-peptidase V</fullName>
    </recommendedName>
</protein>
<feature type="domain" description="Peptidase S9 prolyl oligopeptidase catalytic" evidence="5">
    <location>
        <begin position="169"/>
        <end position="311"/>
    </location>
</feature>
<gene>
    <name evidence="6" type="ORF">CDEST_13040</name>
</gene>
<dbReference type="PANTHER" id="PTHR42776:SF13">
    <property type="entry name" value="DIPEPTIDYL-PEPTIDASE 5"/>
    <property type="match status" value="1"/>
</dbReference>
<evidence type="ECO:0000256" key="4">
    <source>
        <dbReference type="ARBA" id="ARBA00032829"/>
    </source>
</evidence>
<dbReference type="GO" id="GO:0006508">
    <property type="term" value="P:proteolysis"/>
    <property type="evidence" value="ECO:0007669"/>
    <property type="project" value="InterPro"/>
</dbReference>
<dbReference type="SUPFAM" id="SSF53474">
    <property type="entry name" value="alpha/beta-Hydrolases"/>
    <property type="match status" value="1"/>
</dbReference>
<keyword evidence="2" id="KW-0732">Signal</keyword>
<dbReference type="EMBL" id="CP137312">
    <property type="protein sequence ID" value="WQF88026.1"/>
    <property type="molecule type" value="Genomic_DNA"/>
</dbReference>
<comment type="similarity">
    <text evidence="1">Belongs to the peptidase S9C family.</text>
</comment>
<accession>A0AAX4IY79</accession>
<dbReference type="RefSeq" id="XP_062785247.1">
    <property type="nucleotide sequence ID" value="XM_062929196.1"/>
</dbReference>
<reference evidence="7" key="1">
    <citation type="journal article" date="2023" name="bioRxiv">
        <title>Complete genome of the Medicago anthracnose fungus, Colletotrichum destructivum, reveals a mini-chromosome-like region within a core chromosome.</title>
        <authorList>
            <person name="Lapalu N."/>
            <person name="Simon A."/>
            <person name="Lu A."/>
            <person name="Plaumann P.-L."/>
            <person name="Amselem J."/>
            <person name="Pigne S."/>
            <person name="Auger A."/>
            <person name="Koch C."/>
            <person name="Dallery J.-F."/>
            <person name="O'Connell R.J."/>
        </authorList>
    </citation>
    <scope>NUCLEOTIDE SEQUENCE [LARGE SCALE GENOMIC DNA]</scope>
    <source>
        <strain evidence="7">CBS 520.97</strain>
    </source>
</reference>
<evidence type="ECO:0000256" key="1">
    <source>
        <dbReference type="ARBA" id="ARBA00010040"/>
    </source>
</evidence>
<dbReference type="AlphaFoldDB" id="A0AAX4IY79"/>